<reference evidence="2 3" key="1">
    <citation type="submission" date="2019-02" db="EMBL/GenBank/DDBJ databases">
        <authorList>
            <person name="Goldberg S.R."/>
            <person name="Haltli B.A."/>
            <person name="Correa H."/>
            <person name="Russell K.G."/>
        </authorList>
    </citation>
    <scope>NUCLEOTIDE SEQUENCE [LARGE SCALE GENOMIC DNA]</scope>
    <source>
        <strain evidence="2 3">JCM 16186</strain>
    </source>
</reference>
<proteinExistence type="predicted"/>
<dbReference type="RefSeq" id="WP_221417959.1">
    <property type="nucleotide sequence ID" value="NZ_SMLW01000456.1"/>
</dbReference>
<dbReference type="InterPro" id="IPR013783">
    <property type="entry name" value="Ig-like_fold"/>
</dbReference>
<keyword evidence="1" id="KW-0732">Signal</keyword>
<gene>
    <name evidence="2" type="ORF">E1163_07705</name>
</gene>
<keyword evidence="3" id="KW-1185">Reference proteome</keyword>
<evidence type="ECO:0000256" key="1">
    <source>
        <dbReference type="SAM" id="SignalP"/>
    </source>
</evidence>
<evidence type="ECO:0008006" key="4">
    <source>
        <dbReference type="Google" id="ProtNLM"/>
    </source>
</evidence>
<accession>A0ABW9RMA1</accession>
<protein>
    <recommendedName>
        <fullName evidence="4">Carboxypeptidase regulatory-like domain-containing protein</fullName>
    </recommendedName>
</protein>
<evidence type="ECO:0000313" key="3">
    <source>
        <dbReference type="Proteomes" id="UP000798808"/>
    </source>
</evidence>
<comment type="caution">
    <text evidence="2">The sequence shown here is derived from an EMBL/GenBank/DDBJ whole genome shotgun (WGS) entry which is preliminary data.</text>
</comment>
<organism evidence="2 3">
    <name type="scientific">Fulvivirga kasyanovii</name>
    <dbReference type="NCBI Taxonomy" id="396812"/>
    <lineage>
        <taxon>Bacteria</taxon>
        <taxon>Pseudomonadati</taxon>
        <taxon>Bacteroidota</taxon>
        <taxon>Cytophagia</taxon>
        <taxon>Cytophagales</taxon>
        <taxon>Fulvivirgaceae</taxon>
        <taxon>Fulvivirga</taxon>
    </lineage>
</organism>
<dbReference type="EMBL" id="SMLW01000456">
    <property type="protein sequence ID" value="MTI24821.1"/>
    <property type="molecule type" value="Genomic_DNA"/>
</dbReference>
<name>A0ABW9RMA1_9BACT</name>
<feature type="chain" id="PRO_5045931692" description="Carboxypeptidase regulatory-like domain-containing protein" evidence="1">
    <location>
        <begin position="24"/>
        <end position="376"/>
    </location>
</feature>
<dbReference type="Proteomes" id="UP000798808">
    <property type="component" value="Unassembled WGS sequence"/>
</dbReference>
<sequence length="376" mass="39653">MKKTRILSFLLVIILAGVFTSCKDDFTEEDALNAQQTVDVSIYVTDYFNTTAVSGATVSIIKDGATVTAETNEQGVASFSDIKIGGGLPVTVEKEGFTKVNKLVDIDVTNYREGHFTTTVDVLSLTENTAIIKGKLEIETDLTNEETEIVPEGTEVIAILNVEDFSGNSIEISATTDANGNYELVVPATNYGVEYTLKYQTLTLDQKIAKNGNKGDEEFPATLPSLANISTVFNPHGSALDIPSVPSIVATLPAPTDADGTQAEIYVDFGSMTADGGIDDFDVDVTGTGYTPGAELNVTVTSLFGGSGLAAIWTVDGSGNVSGNANITDTGSGYPMTYEANKAAKDEPSFSFEVEISSGEIVLQNGDYGTGTIRAE</sequence>
<evidence type="ECO:0000313" key="2">
    <source>
        <dbReference type="EMBL" id="MTI24821.1"/>
    </source>
</evidence>
<feature type="non-terminal residue" evidence="2">
    <location>
        <position position="376"/>
    </location>
</feature>
<dbReference type="Gene3D" id="2.60.40.10">
    <property type="entry name" value="Immunoglobulins"/>
    <property type="match status" value="1"/>
</dbReference>
<feature type="signal peptide" evidence="1">
    <location>
        <begin position="1"/>
        <end position="23"/>
    </location>
</feature>
<dbReference type="PROSITE" id="PS51257">
    <property type="entry name" value="PROKAR_LIPOPROTEIN"/>
    <property type="match status" value="1"/>
</dbReference>